<comment type="caution">
    <text evidence="1">The sequence shown here is derived from an EMBL/GenBank/DDBJ whole genome shotgun (WGS) entry which is preliminary data.</text>
</comment>
<sequence length="30" mass="3412">MFVRLDAEEVLAQLTRELSRVSNKQPVANP</sequence>
<dbReference type="EMBL" id="BLLF01003192">
    <property type="protein sequence ID" value="GFH26650.1"/>
    <property type="molecule type" value="Genomic_DNA"/>
</dbReference>
<proteinExistence type="predicted"/>
<protein>
    <submittedName>
        <fullName evidence="1">Uncharacterized protein</fullName>
    </submittedName>
</protein>
<dbReference type="AlphaFoldDB" id="A0A699ZZA6"/>
<dbReference type="Proteomes" id="UP000485058">
    <property type="component" value="Unassembled WGS sequence"/>
</dbReference>
<evidence type="ECO:0000313" key="2">
    <source>
        <dbReference type="Proteomes" id="UP000485058"/>
    </source>
</evidence>
<reference evidence="1 2" key="1">
    <citation type="submission" date="2020-02" db="EMBL/GenBank/DDBJ databases">
        <title>Draft genome sequence of Haematococcus lacustris strain NIES-144.</title>
        <authorList>
            <person name="Morimoto D."/>
            <person name="Nakagawa S."/>
            <person name="Yoshida T."/>
            <person name="Sawayama S."/>
        </authorList>
    </citation>
    <scope>NUCLEOTIDE SEQUENCE [LARGE SCALE GENOMIC DNA]</scope>
    <source>
        <strain evidence="1 2">NIES-144</strain>
    </source>
</reference>
<gene>
    <name evidence="1" type="ORF">HaLaN_24829</name>
</gene>
<organism evidence="1 2">
    <name type="scientific">Haematococcus lacustris</name>
    <name type="common">Green alga</name>
    <name type="synonym">Haematococcus pluvialis</name>
    <dbReference type="NCBI Taxonomy" id="44745"/>
    <lineage>
        <taxon>Eukaryota</taxon>
        <taxon>Viridiplantae</taxon>
        <taxon>Chlorophyta</taxon>
        <taxon>core chlorophytes</taxon>
        <taxon>Chlorophyceae</taxon>
        <taxon>CS clade</taxon>
        <taxon>Chlamydomonadales</taxon>
        <taxon>Haematococcaceae</taxon>
        <taxon>Haematococcus</taxon>
    </lineage>
</organism>
<accession>A0A699ZZA6</accession>
<keyword evidence="2" id="KW-1185">Reference proteome</keyword>
<evidence type="ECO:0000313" key="1">
    <source>
        <dbReference type="EMBL" id="GFH26650.1"/>
    </source>
</evidence>
<name>A0A699ZZA6_HAELA</name>